<comment type="caution">
    <text evidence="3">The sequence shown here is derived from an EMBL/GenBank/DDBJ whole genome shotgun (WGS) entry which is preliminary data.</text>
</comment>
<feature type="region of interest" description="Disordered" evidence="2">
    <location>
        <begin position="1"/>
        <end position="54"/>
    </location>
</feature>
<evidence type="ECO:0000256" key="2">
    <source>
        <dbReference type="SAM" id="MobiDB-lite"/>
    </source>
</evidence>
<dbReference type="GO" id="GO:0046580">
    <property type="term" value="P:negative regulation of Ras protein signal transduction"/>
    <property type="evidence" value="ECO:0007669"/>
    <property type="project" value="TreeGrafter"/>
</dbReference>
<feature type="compositionally biased region" description="Polar residues" evidence="2">
    <location>
        <begin position="1"/>
        <end position="10"/>
    </location>
</feature>
<dbReference type="InterPro" id="IPR007875">
    <property type="entry name" value="Sprouty"/>
</dbReference>
<dbReference type="PROSITE" id="PS51227">
    <property type="entry name" value="SPR"/>
    <property type="match status" value="1"/>
</dbReference>
<dbReference type="GO" id="GO:0005829">
    <property type="term" value="C:cytosol"/>
    <property type="evidence" value="ECO:0007669"/>
    <property type="project" value="TreeGrafter"/>
</dbReference>
<dbReference type="GO" id="GO:0016020">
    <property type="term" value="C:membrane"/>
    <property type="evidence" value="ECO:0007669"/>
    <property type="project" value="InterPro"/>
</dbReference>
<comment type="similarity">
    <text evidence="1">Belongs to the sprouty family.</text>
</comment>
<dbReference type="GO" id="GO:0040037">
    <property type="term" value="P:negative regulation of fibroblast growth factor receptor signaling pathway"/>
    <property type="evidence" value="ECO:0007669"/>
    <property type="project" value="TreeGrafter"/>
</dbReference>
<dbReference type="InterPro" id="IPR051192">
    <property type="entry name" value="Sprouty_domain"/>
</dbReference>
<dbReference type="PANTHER" id="PTHR12365">
    <property type="entry name" value="SPROUTY"/>
    <property type="match status" value="1"/>
</dbReference>
<evidence type="ECO:0000256" key="1">
    <source>
        <dbReference type="ARBA" id="ARBA00010964"/>
    </source>
</evidence>
<name>A0A3M6T6K6_POCDA</name>
<dbReference type="GO" id="GO:0048513">
    <property type="term" value="P:animal organ development"/>
    <property type="evidence" value="ECO:0007669"/>
    <property type="project" value="TreeGrafter"/>
</dbReference>
<sequence>MTSRRSSSLTDLVGSPRDSSKPFIYQELQEKVKKRSLRRSMSSPEKRMARQSQKINPEEWRSVWDKERGYITDLIADGQPVTRQPQLSYFSYLGSSFSSKGRYQAVSSDAEVIINMTNAIFVVEKAPSTAQTIDELESKNIVLNKSSKTDRTQLVECFTCMCCVKAVFYHCTEDGDLERNWADEPCACEMPWTDCAVRWSFLGIFSTFLPCLVCYPVAKLCCSSSFALSRK</sequence>
<organism evidence="3 4">
    <name type="scientific">Pocillopora damicornis</name>
    <name type="common">Cauliflower coral</name>
    <name type="synonym">Millepora damicornis</name>
    <dbReference type="NCBI Taxonomy" id="46731"/>
    <lineage>
        <taxon>Eukaryota</taxon>
        <taxon>Metazoa</taxon>
        <taxon>Cnidaria</taxon>
        <taxon>Anthozoa</taxon>
        <taxon>Hexacorallia</taxon>
        <taxon>Scleractinia</taxon>
        <taxon>Astrocoeniina</taxon>
        <taxon>Pocilloporidae</taxon>
        <taxon>Pocillopora</taxon>
    </lineage>
</organism>
<dbReference type="AlphaFoldDB" id="A0A3M6T6K6"/>
<dbReference type="PANTHER" id="PTHR12365:SF7">
    <property type="entry name" value="PROTEIN SPROUTY"/>
    <property type="match status" value="1"/>
</dbReference>
<evidence type="ECO:0000313" key="3">
    <source>
        <dbReference type="EMBL" id="RMX37020.1"/>
    </source>
</evidence>
<proteinExistence type="inferred from homology"/>
<reference evidence="3 4" key="1">
    <citation type="journal article" date="2018" name="Sci. Rep.">
        <title>Comparative analysis of the Pocillopora damicornis genome highlights role of immune system in coral evolution.</title>
        <authorList>
            <person name="Cunning R."/>
            <person name="Bay R.A."/>
            <person name="Gillette P."/>
            <person name="Baker A.C."/>
            <person name="Traylor-Knowles N."/>
        </authorList>
    </citation>
    <scope>NUCLEOTIDE SEQUENCE [LARGE SCALE GENOMIC DNA]</scope>
    <source>
        <strain evidence="3">RSMAS</strain>
        <tissue evidence="3">Whole animal</tissue>
    </source>
</reference>
<dbReference type="Proteomes" id="UP000275408">
    <property type="component" value="Unassembled WGS sequence"/>
</dbReference>
<keyword evidence="4" id="KW-1185">Reference proteome</keyword>
<evidence type="ECO:0000313" key="4">
    <source>
        <dbReference type="Proteomes" id="UP000275408"/>
    </source>
</evidence>
<protein>
    <submittedName>
        <fullName evidence="3">Uncharacterized protein</fullName>
    </submittedName>
</protein>
<dbReference type="OrthoDB" id="5986811at2759"/>
<dbReference type="EMBL" id="RCHS01004212">
    <property type="protein sequence ID" value="RMX37020.1"/>
    <property type="molecule type" value="Genomic_DNA"/>
</dbReference>
<dbReference type="Pfam" id="PF05210">
    <property type="entry name" value="Sprouty"/>
    <property type="match status" value="1"/>
</dbReference>
<accession>A0A3M6T6K6</accession>
<gene>
    <name evidence="3" type="ORF">pdam_00005039</name>
</gene>